<accession>A0A5K7X8F4</accession>
<gene>
    <name evidence="1" type="ORF">PLANPX_1719</name>
</gene>
<dbReference type="AlphaFoldDB" id="A0A5K7X8F4"/>
<proteinExistence type="predicted"/>
<dbReference type="Proteomes" id="UP000326837">
    <property type="component" value="Chromosome"/>
</dbReference>
<evidence type="ECO:0000313" key="2">
    <source>
        <dbReference type="Proteomes" id="UP000326837"/>
    </source>
</evidence>
<reference evidence="2" key="1">
    <citation type="submission" date="2019-10" db="EMBL/GenBank/DDBJ databases">
        <title>Lacipirellula parvula gen. nov., sp. nov., representing a lineage of planctomycetes widespread in freshwater anoxic habitats, and description of the family Lacipirellulaceae.</title>
        <authorList>
            <person name="Dedysh S.N."/>
            <person name="Kulichevskaya I.S."/>
            <person name="Beletsky A.V."/>
            <person name="Rakitin A.L."/>
            <person name="Mardanov A.V."/>
            <person name="Ivanova A.A."/>
            <person name="Saltykova V.X."/>
            <person name="Rijpstra W.I.C."/>
            <person name="Sinninghe Damste J.S."/>
            <person name="Ravin N.V."/>
        </authorList>
    </citation>
    <scope>NUCLEOTIDE SEQUENCE [LARGE SCALE GENOMIC DNA]</scope>
    <source>
        <strain evidence="2">PX69</strain>
    </source>
</reference>
<organism evidence="1 2">
    <name type="scientific">Lacipirellula parvula</name>
    <dbReference type="NCBI Taxonomy" id="2650471"/>
    <lineage>
        <taxon>Bacteria</taxon>
        <taxon>Pseudomonadati</taxon>
        <taxon>Planctomycetota</taxon>
        <taxon>Planctomycetia</taxon>
        <taxon>Pirellulales</taxon>
        <taxon>Lacipirellulaceae</taxon>
        <taxon>Lacipirellula</taxon>
    </lineage>
</organism>
<dbReference type="EMBL" id="AP021861">
    <property type="protein sequence ID" value="BBO32107.1"/>
    <property type="molecule type" value="Genomic_DNA"/>
</dbReference>
<dbReference type="KEGG" id="lpav:PLANPX_1719"/>
<name>A0A5K7X8F4_9BACT</name>
<evidence type="ECO:0008006" key="3">
    <source>
        <dbReference type="Google" id="ProtNLM"/>
    </source>
</evidence>
<protein>
    <recommendedName>
        <fullName evidence="3">DUF4145 domain-containing protein</fullName>
    </recommendedName>
</protein>
<sequence length="138" mass="15135">MFIVAPCYKPPKKKSKAWPKLECPPIDGDLLVDARALYDGGNLVAAAMTARVEIERQLTTLALKYPKFGSGWQGIGRTAVWLFDRRILRSNTFDSVMAAADVGNRAAHGQLVTKTEVLNMLGAVESLRYTVRRKGGVA</sequence>
<evidence type="ECO:0000313" key="1">
    <source>
        <dbReference type="EMBL" id="BBO32107.1"/>
    </source>
</evidence>
<keyword evidence="2" id="KW-1185">Reference proteome</keyword>